<proteinExistence type="predicted"/>
<name>A0A5J4T7F1_9EUKA</name>
<accession>A0A5J4T7F1</accession>
<evidence type="ECO:0000313" key="1">
    <source>
        <dbReference type="EMBL" id="KAA6354189.1"/>
    </source>
</evidence>
<dbReference type="Proteomes" id="UP000324800">
    <property type="component" value="Unassembled WGS sequence"/>
</dbReference>
<gene>
    <name evidence="1" type="ORF">EZS28_050284</name>
</gene>
<organism evidence="1 2">
    <name type="scientific">Streblomastix strix</name>
    <dbReference type="NCBI Taxonomy" id="222440"/>
    <lineage>
        <taxon>Eukaryota</taxon>
        <taxon>Metamonada</taxon>
        <taxon>Preaxostyla</taxon>
        <taxon>Oxymonadida</taxon>
        <taxon>Streblomastigidae</taxon>
        <taxon>Streblomastix</taxon>
    </lineage>
</organism>
<sequence length="111" mass="13429">MKDRSIVDMVHETEMEIHFKNAKVILIYSLLKKELENNLKLNEQQINLFSYFMIMLNLKKKVKEQPYMNFNQEQNQLGCYHKAVQLNAKKKMNQVVFKSIIMTRRFILKFI</sequence>
<dbReference type="AlphaFoldDB" id="A0A5J4T7F1"/>
<protein>
    <submittedName>
        <fullName evidence="1">Uncharacterized protein</fullName>
    </submittedName>
</protein>
<dbReference type="EMBL" id="SNRW01036743">
    <property type="protein sequence ID" value="KAA6354189.1"/>
    <property type="molecule type" value="Genomic_DNA"/>
</dbReference>
<evidence type="ECO:0000313" key="2">
    <source>
        <dbReference type="Proteomes" id="UP000324800"/>
    </source>
</evidence>
<comment type="caution">
    <text evidence="1">The sequence shown here is derived from an EMBL/GenBank/DDBJ whole genome shotgun (WGS) entry which is preliminary data.</text>
</comment>
<reference evidence="1 2" key="1">
    <citation type="submission" date="2019-03" db="EMBL/GenBank/DDBJ databases">
        <title>Single cell metagenomics reveals metabolic interactions within the superorganism composed of flagellate Streblomastix strix and complex community of Bacteroidetes bacteria on its surface.</title>
        <authorList>
            <person name="Treitli S.C."/>
            <person name="Kolisko M."/>
            <person name="Husnik F."/>
            <person name="Keeling P."/>
            <person name="Hampl V."/>
        </authorList>
    </citation>
    <scope>NUCLEOTIDE SEQUENCE [LARGE SCALE GENOMIC DNA]</scope>
    <source>
        <strain evidence="1">ST1C</strain>
    </source>
</reference>